<dbReference type="PANTHER" id="PTHR44688:SF16">
    <property type="entry name" value="DNA-BINDING TRANSCRIPTIONAL ACTIVATOR DEVR_DOSR"/>
    <property type="match status" value="1"/>
</dbReference>
<dbReference type="PROSITE" id="PS50043">
    <property type="entry name" value="HTH_LUXR_2"/>
    <property type="match status" value="1"/>
</dbReference>
<feature type="transmembrane region" description="Helical" evidence="4">
    <location>
        <begin position="137"/>
        <end position="159"/>
    </location>
</feature>
<keyword evidence="4" id="KW-0812">Transmembrane</keyword>
<keyword evidence="2" id="KW-0238">DNA-binding</keyword>
<dbReference type="InterPro" id="IPR036388">
    <property type="entry name" value="WH-like_DNA-bd_sf"/>
</dbReference>
<dbReference type="EMBL" id="WTYH01000001">
    <property type="protein sequence ID" value="MXO93996.1"/>
    <property type="molecule type" value="Genomic_DNA"/>
</dbReference>
<comment type="caution">
    <text evidence="6">The sequence shown here is derived from an EMBL/GenBank/DDBJ whole genome shotgun (WGS) entry which is preliminary data.</text>
</comment>
<evidence type="ECO:0000256" key="2">
    <source>
        <dbReference type="ARBA" id="ARBA00023125"/>
    </source>
</evidence>
<evidence type="ECO:0000256" key="3">
    <source>
        <dbReference type="ARBA" id="ARBA00023163"/>
    </source>
</evidence>
<organism evidence="6 7">
    <name type="scientific">Aurantiacibacter arachoides</name>
    <dbReference type="NCBI Taxonomy" id="1850444"/>
    <lineage>
        <taxon>Bacteria</taxon>
        <taxon>Pseudomonadati</taxon>
        <taxon>Pseudomonadota</taxon>
        <taxon>Alphaproteobacteria</taxon>
        <taxon>Sphingomonadales</taxon>
        <taxon>Erythrobacteraceae</taxon>
        <taxon>Aurantiacibacter</taxon>
    </lineage>
</organism>
<name>A0A845A4C4_9SPHN</name>
<dbReference type="InterPro" id="IPR016032">
    <property type="entry name" value="Sig_transdc_resp-reg_C-effctor"/>
</dbReference>
<evidence type="ECO:0000313" key="7">
    <source>
        <dbReference type="Proteomes" id="UP000460626"/>
    </source>
</evidence>
<accession>A0A845A4C4</accession>
<dbReference type="PANTHER" id="PTHR44688">
    <property type="entry name" value="DNA-BINDING TRANSCRIPTIONAL ACTIVATOR DEVR_DOSR"/>
    <property type="match status" value="1"/>
</dbReference>
<dbReference type="AlphaFoldDB" id="A0A845A4C4"/>
<keyword evidence="4" id="KW-1133">Transmembrane helix</keyword>
<dbReference type="RefSeq" id="WP_131453270.1">
    <property type="nucleotide sequence ID" value="NZ_BMJK01000001.1"/>
</dbReference>
<dbReference type="Pfam" id="PF00196">
    <property type="entry name" value="GerE"/>
    <property type="match status" value="1"/>
</dbReference>
<gene>
    <name evidence="6" type="ORF">GRI62_10325</name>
</gene>
<evidence type="ECO:0000313" key="6">
    <source>
        <dbReference type="EMBL" id="MXO93996.1"/>
    </source>
</evidence>
<proteinExistence type="predicted"/>
<dbReference type="PRINTS" id="PR00038">
    <property type="entry name" value="HTHLUXR"/>
</dbReference>
<dbReference type="InterPro" id="IPR000792">
    <property type="entry name" value="Tscrpt_reg_LuxR_C"/>
</dbReference>
<dbReference type="CDD" id="cd06170">
    <property type="entry name" value="LuxR_C_like"/>
    <property type="match status" value="1"/>
</dbReference>
<dbReference type="SUPFAM" id="SSF46894">
    <property type="entry name" value="C-terminal effector domain of the bipartite response regulators"/>
    <property type="match status" value="1"/>
</dbReference>
<sequence>MQTDGIAFAPHLTPRQLDCLALVKKGLTSRQVARELGISHRTVETHVAGAIEALQVNNRMAAVTRLDELKREHREAEKAASTRPFMLGLPYDDADAYLVAFTEPEVSEGAIQSCQFRFFPPLSGTASDISAKGRLRWIVRIAAAGIMLTCMSYLSIIGVSEIAAASSM</sequence>
<dbReference type="Proteomes" id="UP000460626">
    <property type="component" value="Unassembled WGS sequence"/>
</dbReference>
<dbReference type="SMART" id="SM00421">
    <property type="entry name" value="HTH_LUXR"/>
    <property type="match status" value="1"/>
</dbReference>
<keyword evidence="3" id="KW-0804">Transcription</keyword>
<keyword evidence="7" id="KW-1185">Reference proteome</keyword>
<protein>
    <recommendedName>
        <fullName evidence="5">HTH luxR-type domain-containing protein</fullName>
    </recommendedName>
</protein>
<feature type="domain" description="HTH luxR-type" evidence="5">
    <location>
        <begin position="5"/>
        <end position="70"/>
    </location>
</feature>
<evidence type="ECO:0000259" key="5">
    <source>
        <dbReference type="PROSITE" id="PS50043"/>
    </source>
</evidence>
<dbReference type="GO" id="GO:0003677">
    <property type="term" value="F:DNA binding"/>
    <property type="evidence" value="ECO:0007669"/>
    <property type="project" value="UniProtKB-KW"/>
</dbReference>
<keyword evidence="1" id="KW-0805">Transcription regulation</keyword>
<dbReference type="GO" id="GO:0006355">
    <property type="term" value="P:regulation of DNA-templated transcription"/>
    <property type="evidence" value="ECO:0007669"/>
    <property type="project" value="InterPro"/>
</dbReference>
<keyword evidence="4" id="KW-0472">Membrane</keyword>
<reference evidence="6 7" key="1">
    <citation type="submission" date="2019-12" db="EMBL/GenBank/DDBJ databases">
        <title>Genomic-based taxomic classification of the family Erythrobacteraceae.</title>
        <authorList>
            <person name="Xu L."/>
        </authorList>
    </citation>
    <scope>NUCLEOTIDE SEQUENCE [LARGE SCALE GENOMIC DNA]</scope>
    <source>
        <strain evidence="6 7">RC4-10-4</strain>
    </source>
</reference>
<dbReference type="OrthoDB" id="7206433at2"/>
<evidence type="ECO:0000256" key="1">
    <source>
        <dbReference type="ARBA" id="ARBA00023015"/>
    </source>
</evidence>
<dbReference type="Gene3D" id="1.10.10.10">
    <property type="entry name" value="Winged helix-like DNA-binding domain superfamily/Winged helix DNA-binding domain"/>
    <property type="match status" value="1"/>
</dbReference>
<evidence type="ECO:0000256" key="4">
    <source>
        <dbReference type="SAM" id="Phobius"/>
    </source>
</evidence>